<feature type="signal peptide" evidence="5">
    <location>
        <begin position="1"/>
        <end position="18"/>
    </location>
</feature>
<dbReference type="Proteomes" id="UP000424527">
    <property type="component" value="Unassembled WGS sequence"/>
</dbReference>
<dbReference type="PANTHER" id="PTHR48485">
    <property type="entry name" value="INTERLEUKIN-12 SUBUNIT BETA-RELATED"/>
    <property type="match status" value="1"/>
</dbReference>
<dbReference type="InterPro" id="IPR050676">
    <property type="entry name" value="IL-12"/>
</dbReference>
<reference evidence="7 8" key="1">
    <citation type="submission" date="2019-07" db="EMBL/GenBank/DDBJ databases">
        <title>Chromosome genome assembly for large yellow croaker.</title>
        <authorList>
            <person name="Xiao S."/>
        </authorList>
    </citation>
    <scope>NUCLEOTIDE SEQUENCE [LARGE SCALE GENOMIC DNA]</scope>
    <source>
        <strain evidence="7">JMULYC20181020</strain>
        <tissue evidence="7">Muscle</tissue>
    </source>
</reference>
<keyword evidence="5" id="KW-0964">Secreted</keyword>
<accession>A0A6G0IK66</accession>
<comment type="caution">
    <text evidence="7">The sequence shown here is derived from an EMBL/GenBank/DDBJ whole genome shotgun (WGS) entry which is preliminary data.</text>
</comment>
<keyword evidence="5" id="KW-0202">Cytokine</keyword>
<evidence type="ECO:0000313" key="7">
    <source>
        <dbReference type="EMBL" id="KAE8291905.1"/>
    </source>
</evidence>
<dbReference type="EMBL" id="REGW02000009">
    <property type="protein sequence ID" value="KAE8291905.1"/>
    <property type="molecule type" value="Genomic_DNA"/>
</dbReference>
<comment type="subunit">
    <text evidence="5">Heterodimer with IL12A; disulfide-linked. The heterodimer is known as interleukin IL-12.</text>
</comment>
<feature type="chain" id="PRO_5026370499" description="Interleukin-12 subunit beta" evidence="5">
    <location>
        <begin position="19"/>
        <end position="343"/>
    </location>
</feature>
<feature type="domain" description="Interleukin-12 beta central" evidence="6">
    <location>
        <begin position="110"/>
        <end position="189"/>
    </location>
</feature>
<evidence type="ECO:0000259" key="6">
    <source>
        <dbReference type="Pfam" id="PF10420"/>
    </source>
</evidence>
<dbReference type="GO" id="GO:0005615">
    <property type="term" value="C:extracellular space"/>
    <property type="evidence" value="ECO:0007669"/>
    <property type="project" value="UniProtKB-KW"/>
</dbReference>
<keyword evidence="8" id="KW-1185">Reference proteome</keyword>
<keyword evidence="3 5" id="KW-0325">Glycoprotein</keyword>
<dbReference type="AlphaFoldDB" id="A0A6G0IK66"/>
<keyword evidence="4 5" id="KW-0393">Immunoglobulin domain</keyword>
<evidence type="ECO:0000256" key="5">
    <source>
        <dbReference type="RuleBase" id="RU281113"/>
    </source>
</evidence>
<dbReference type="PANTHER" id="PTHR48485:SF3">
    <property type="entry name" value="INTERLEUKIN-12 SUBUNIT BETA"/>
    <property type="match status" value="1"/>
</dbReference>
<evidence type="ECO:0000256" key="3">
    <source>
        <dbReference type="ARBA" id="ARBA00023180"/>
    </source>
</evidence>
<name>A0A6G0IK66_LARCR</name>
<keyword evidence="1 5" id="KW-0732">Signal</keyword>
<proteinExistence type="inferred from homology"/>
<evidence type="ECO:0000256" key="2">
    <source>
        <dbReference type="ARBA" id="ARBA00023157"/>
    </source>
</evidence>
<dbReference type="GO" id="GO:0005125">
    <property type="term" value="F:cytokine activity"/>
    <property type="evidence" value="ECO:0007669"/>
    <property type="project" value="UniProtKB-KW"/>
</dbReference>
<comment type="similarity">
    <text evidence="5">Belongs to the IL-12B family.</text>
</comment>
<evidence type="ECO:0000256" key="4">
    <source>
        <dbReference type="ARBA" id="ARBA00023319"/>
    </source>
</evidence>
<protein>
    <recommendedName>
        <fullName evidence="5">Interleukin-12 subunit beta</fullName>
        <shortName evidence="5">IL-12B</shortName>
    </recommendedName>
    <alternativeName>
        <fullName evidence="5">Cytotoxic lymphocyte maturation factor 40 kDa subunit</fullName>
    </alternativeName>
    <alternativeName>
        <fullName evidence="5">IL-12 subunit p40</fullName>
    </alternativeName>
</protein>
<dbReference type="InterPro" id="IPR036179">
    <property type="entry name" value="Ig-like_dom_sf"/>
</dbReference>
<dbReference type="PRINTS" id="PR01928">
    <property type="entry name" value="INTRLEUKN12B"/>
</dbReference>
<dbReference type="SUPFAM" id="SSF49265">
    <property type="entry name" value="Fibronectin type III"/>
    <property type="match status" value="2"/>
</dbReference>
<dbReference type="InterPro" id="IPR013783">
    <property type="entry name" value="Ig-like_fold"/>
</dbReference>
<sequence>MTRTLWIFGLLFISLTEAYGLKYFPENFVVAKRGDPVTLTCTTKTDGAVTWKFEDDEIDIDDNIQADGKNLAVSEVADIMLGEYTCWRGNQKLSSTHLLMEADEGEEFDSLIKCRAKSYDCNFSCKWTNSRYTAVRLGLGPDCSEGGKSCHWVSSGVWQDGGFQLELSHTLSPYTEESTMLELTAEAISDHQIIRRTKRFYLRDIVQPDSPQIVNCQEVEQDLNVTIDPPSSWSTPHSFFSLEHEIEYTLKDDGETRRSLSALIPKRISKLRVRSRDSLVQSTWSQWTPWKNVRSGKKDLCRCKNKEKFCCPELPAGFLDGCKTKRKKKRSKDATINLISNNV</sequence>
<dbReference type="InterPro" id="IPR019482">
    <property type="entry name" value="IL-12_beta_cen-dom"/>
</dbReference>
<gene>
    <name evidence="5" type="primary">IL12B</name>
    <name evidence="7" type="ORF">D5F01_LYC09266</name>
</gene>
<evidence type="ECO:0000313" key="8">
    <source>
        <dbReference type="Proteomes" id="UP000424527"/>
    </source>
</evidence>
<dbReference type="GO" id="GO:0004896">
    <property type="term" value="F:cytokine receptor activity"/>
    <property type="evidence" value="ECO:0007669"/>
    <property type="project" value="UniProtKB-UniRule"/>
</dbReference>
<comment type="subcellular location">
    <subcellularLocation>
        <location evidence="5">Secreted</location>
    </subcellularLocation>
</comment>
<keyword evidence="2" id="KW-1015">Disulfide bond</keyword>
<dbReference type="SUPFAM" id="SSF48726">
    <property type="entry name" value="Immunoglobulin"/>
    <property type="match status" value="1"/>
</dbReference>
<evidence type="ECO:0000256" key="1">
    <source>
        <dbReference type="ARBA" id="ARBA00022729"/>
    </source>
</evidence>
<dbReference type="InterPro" id="IPR015528">
    <property type="entry name" value="IL-12_beta"/>
</dbReference>
<organism evidence="7 8">
    <name type="scientific">Larimichthys crocea</name>
    <name type="common">Large yellow croaker</name>
    <name type="synonym">Pseudosciaena crocea</name>
    <dbReference type="NCBI Taxonomy" id="215358"/>
    <lineage>
        <taxon>Eukaryota</taxon>
        <taxon>Metazoa</taxon>
        <taxon>Chordata</taxon>
        <taxon>Craniata</taxon>
        <taxon>Vertebrata</taxon>
        <taxon>Euteleostomi</taxon>
        <taxon>Actinopterygii</taxon>
        <taxon>Neopterygii</taxon>
        <taxon>Teleostei</taxon>
        <taxon>Neoteleostei</taxon>
        <taxon>Acanthomorphata</taxon>
        <taxon>Eupercaria</taxon>
        <taxon>Sciaenidae</taxon>
        <taxon>Larimichthys</taxon>
    </lineage>
</organism>
<dbReference type="Pfam" id="PF10420">
    <property type="entry name" value="IL12p40_C"/>
    <property type="match status" value="1"/>
</dbReference>
<dbReference type="InterPro" id="IPR036116">
    <property type="entry name" value="FN3_sf"/>
</dbReference>
<dbReference type="Gene3D" id="2.60.40.10">
    <property type="entry name" value="Immunoglobulins"/>
    <property type="match status" value="3"/>
</dbReference>